<dbReference type="InterPro" id="IPR054353">
    <property type="entry name" value="IstA-like_C"/>
</dbReference>
<name>A0ABU6KZW5_ENTAS</name>
<comment type="caution">
    <text evidence="7">The sequence shown here is derived from an EMBL/GenBank/DDBJ whole genome shotgun (WGS) entry which is preliminary data.</text>
</comment>
<reference evidence="7" key="2">
    <citation type="submission" date="2024-01" db="EMBL/GenBank/DDBJ databases">
        <authorList>
            <person name="Macesic N."/>
        </authorList>
    </citation>
    <scope>NUCLEOTIDE SEQUENCE</scope>
    <source>
        <strain evidence="7">CPO239</strain>
    </source>
</reference>
<reference evidence="7" key="1">
    <citation type="journal article" date="2023" name="Nat. Commun.">
        <title>Genomic dissection of endemic carbapenem resistance reveals metallo-beta-lactamase dissemination through clonal, plasmid and integron transfer.</title>
        <authorList>
            <person name="Macesic N."/>
            <person name="Hawkey J."/>
            <person name="Vezina B."/>
            <person name="Wisniewski J.A."/>
            <person name="Cottingham H."/>
            <person name="Blakeway L.V."/>
            <person name="Harshegyi T."/>
            <person name="Pragastis K."/>
            <person name="Badoordeen G.Z."/>
            <person name="Dennison A."/>
            <person name="Spelman D.W."/>
            <person name="Jenney A.W.J."/>
            <person name="Peleg A.Y."/>
        </authorList>
    </citation>
    <scope>NUCLEOTIDE SEQUENCE</scope>
    <source>
        <strain evidence="7">CPO239</strain>
    </source>
</reference>
<comment type="similarity">
    <text evidence="1">Belongs to the transposase IS21/IS408/IS1162 family.</text>
</comment>
<dbReference type="Pfam" id="PF02796">
    <property type="entry name" value="HTH_7"/>
    <property type="match status" value="1"/>
</dbReference>
<evidence type="ECO:0000256" key="3">
    <source>
        <dbReference type="ARBA" id="ARBA00023125"/>
    </source>
</evidence>
<dbReference type="NCBIfam" id="NF033546">
    <property type="entry name" value="transpos_IS21"/>
    <property type="match status" value="1"/>
</dbReference>
<organism evidence="7 8">
    <name type="scientific">Enterobacter asburiae</name>
    <dbReference type="NCBI Taxonomy" id="61645"/>
    <lineage>
        <taxon>Bacteria</taxon>
        <taxon>Pseudomonadati</taxon>
        <taxon>Pseudomonadota</taxon>
        <taxon>Gammaproteobacteria</taxon>
        <taxon>Enterobacterales</taxon>
        <taxon>Enterobacteriaceae</taxon>
        <taxon>Enterobacter</taxon>
        <taxon>Enterobacter cloacae complex</taxon>
    </lineage>
</organism>
<gene>
    <name evidence="7" type="primary">istA</name>
    <name evidence="6" type="ORF">QAA55_022870</name>
    <name evidence="7" type="ORF">QAA55_024640</name>
</gene>
<sequence length="502" mass="57439">MIDMALLGVIRRWYFRDGMSKREIARRTGLSRNTLKKYLSQSHVEPVYSPRQSSSKLDDFAAILQDALIFEAKKPRKQRKSVKQLYHDLLPQGYCGSYDRVAAFARQWRQEQSVSKQVYVPLSFAPGDAFQFDWGENWVSIAGKKVKVQVAHFKLCHSKAGYQRAYWTQTHEMLFDAHNHAFRVFGGVPARGIYDNMKTAVDKIGRGKARVINKRFLAMASHYLFDADFCNPASGWEKGQVEKSVQDGRYALWHQAPAFASLDELNDWLERECLALWRTHKHPEQKPLTVQQCWQAEQLHLMPVSAAFDGFTEHSKVVSSTCLVTFECNKYSVPASFANRRISLRVYPDHLDMIAENRQITSHQRVFSRDHSVPGQVVYNWRHYLLVAQRKPGVLRNGAPFQCLPDAFKQLQQVLIQKTGGDREMVDILALVLHHESEHVEQAITSALQSGCASKDHVINCLHRLIEATPPAPVPVAVQLQLIVEPTSDTGRYEQLRGRYAH</sequence>
<proteinExistence type="inferred from homology"/>
<dbReference type="EMBL" id="JARTQQ020000002">
    <property type="protein sequence ID" value="MEC5731555.1"/>
    <property type="molecule type" value="Genomic_DNA"/>
</dbReference>
<feature type="domain" description="HTH IS21-type" evidence="5">
    <location>
        <begin position="6"/>
        <end position="68"/>
    </location>
</feature>
<evidence type="ECO:0000313" key="6">
    <source>
        <dbReference type="EMBL" id="MEC5731223.1"/>
    </source>
</evidence>
<keyword evidence="3" id="KW-0238">DNA-binding</keyword>
<dbReference type="Pfam" id="PF22483">
    <property type="entry name" value="Mu-transpos_C_2"/>
    <property type="match status" value="1"/>
</dbReference>
<dbReference type="Gene3D" id="1.10.10.60">
    <property type="entry name" value="Homeodomain-like"/>
    <property type="match status" value="1"/>
</dbReference>
<dbReference type="EMBL" id="JARTQQ020000001">
    <property type="protein sequence ID" value="MEC5731223.1"/>
    <property type="molecule type" value="Genomic_DNA"/>
</dbReference>
<protein>
    <submittedName>
        <fullName evidence="7">IS21 family transposase</fullName>
    </submittedName>
</protein>
<keyword evidence="8" id="KW-1185">Reference proteome</keyword>
<accession>A0ABU6KZW5</accession>
<keyword evidence="4" id="KW-0233">DNA recombination</keyword>
<dbReference type="PANTHER" id="PTHR35004:SF7">
    <property type="entry name" value="INTEGRASE PROTEIN"/>
    <property type="match status" value="1"/>
</dbReference>
<evidence type="ECO:0000313" key="8">
    <source>
        <dbReference type="Proteomes" id="UP001175344"/>
    </source>
</evidence>
<evidence type="ECO:0000256" key="1">
    <source>
        <dbReference type="ARBA" id="ARBA00009277"/>
    </source>
</evidence>
<evidence type="ECO:0000259" key="5">
    <source>
        <dbReference type="PROSITE" id="PS50531"/>
    </source>
</evidence>
<evidence type="ECO:0000313" key="7">
    <source>
        <dbReference type="EMBL" id="MEC5731555.1"/>
    </source>
</evidence>
<evidence type="ECO:0000256" key="2">
    <source>
        <dbReference type="ARBA" id="ARBA00022578"/>
    </source>
</evidence>
<evidence type="ECO:0000256" key="4">
    <source>
        <dbReference type="ARBA" id="ARBA00023172"/>
    </source>
</evidence>
<dbReference type="Proteomes" id="UP001175344">
    <property type="component" value="Unassembled WGS sequence"/>
</dbReference>
<dbReference type="InterPro" id="IPR006120">
    <property type="entry name" value="Resolvase_HTH_dom"/>
</dbReference>
<keyword evidence="2" id="KW-0815">Transposition</keyword>
<dbReference type="InterPro" id="IPR017894">
    <property type="entry name" value="HTH_IS21_transposase_type"/>
</dbReference>
<dbReference type="PROSITE" id="PS50531">
    <property type="entry name" value="HTH_IS21"/>
    <property type="match status" value="1"/>
</dbReference>
<dbReference type="PANTHER" id="PTHR35004">
    <property type="entry name" value="TRANSPOSASE RV3428C-RELATED"/>
    <property type="match status" value="1"/>
</dbReference>